<dbReference type="OrthoDB" id="250117at2759"/>
<protein>
    <submittedName>
        <fullName evidence="1">UDP-Gal or UDP-GlcNAc-dependent glycosyltransferase</fullName>
        <ecNumber evidence="1">2.4.1.-</ecNumber>
    </submittedName>
</protein>
<dbReference type="GeneID" id="40325088"/>
<dbReference type="RefSeq" id="XP_029241922.1">
    <property type="nucleotide sequence ID" value="XM_029378208.1"/>
</dbReference>
<dbReference type="EMBL" id="MKGL01000023">
    <property type="protein sequence ID" value="RNF11028.1"/>
    <property type="molecule type" value="Genomic_DNA"/>
</dbReference>
<keyword evidence="1" id="KW-0808">Transferase</keyword>
<dbReference type="EC" id="2.4.1.-" evidence="1"/>
<feature type="non-terminal residue" evidence="1">
    <location>
        <position position="1"/>
    </location>
</feature>
<keyword evidence="1" id="KW-0328">Glycosyltransferase</keyword>
<dbReference type="VEuPathDB" id="TriTrypDB:TRSC58_01368"/>
<organism evidence="1 2">
    <name type="scientific">Trypanosoma rangeli</name>
    <dbReference type="NCBI Taxonomy" id="5698"/>
    <lineage>
        <taxon>Eukaryota</taxon>
        <taxon>Discoba</taxon>
        <taxon>Euglenozoa</taxon>
        <taxon>Kinetoplastea</taxon>
        <taxon>Metakinetoplastina</taxon>
        <taxon>Trypanosomatida</taxon>
        <taxon>Trypanosomatidae</taxon>
        <taxon>Trypanosoma</taxon>
        <taxon>Herpetosoma</taxon>
    </lineage>
</organism>
<comment type="caution">
    <text evidence="1">The sequence shown here is derived from an EMBL/GenBank/DDBJ whole genome shotgun (WGS) entry which is preliminary data.</text>
</comment>
<name>A0A3S5ISG1_TRYRA</name>
<reference evidence="1 2" key="1">
    <citation type="journal article" date="2018" name="BMC Genomics">
        <title>Genomic comparison of Trypanosoma conorhini and Trypanosoma rangeli to Trypanosoma cruzi strains of high and low virulence.</title>
        <authorList>
            <person name="Bradwell K.R."/>
            <person name="Koparde V.N."/>
            <person name="Matveyev A.V."/>
            <person name="Serrano M.G."/>
            <person name="Alves J.M."/>
            <person name="Parikh H."/>
            <person name="Huang B."/>
            <person name="Lee V."/>
            <person name="Espinosa-Alvarez O."/>
            <person name="Ortiz P.A."/>
            <person name="Costa-Martins A.G."/>
            <person name="Teixeira M.M."/>
            <person name="Buck G.A."/>
        </authorList>
    </citation>
    <scope>NUCLEOTIDE SEQUENCE [LARGE SCALE GENOMIC DNA]</scope>
    <source>
        <strain evidence="1 2">AM80</strain>
    </source>
</reference>
<dbReference type="AlphaFoldDB" id="A0A3S5ISG1"/>
<gene>
    <name evidence="1" type="ORF">TraAM80_01155</name>
</gene>
<accession>A0A3S5ISG1</accession>
<evidence type="ECO:0000313" key="2">
    <source>
        <dbReference type="Proteomes" id="UP000283634"/>
    </source>
</evidence>
<dbReference type="Proteomes" id="UP000283634">
    <property type="component" value="Unassembled WGS sequence"/>
</dbReference>
<dbReference type="OMA" id="YCELYSA"/>
<proteinExistence type="predicted"/>
<sequence>FLVDLRTLPRCGIYWGLLEKYSPGEPVNYVNGRCMTLARDVAQQFVSYEPLRRLVCLPYSVEREPEFLSLNMNHEDAMVGRVLREIRYKELVYVKEGPCRFHDVHVGSHLGPVSQGSVVVHHLWESEYELLMRRFGNDTFPLPQRYRRMRGGFVFDCFW</sequence>
<keyword evidence="2" id="KW-1185">Reference proteome</keyword>
<dbReference type="GO" id="GO:0016757">
    <property type="term" value="F:glycosyltransferase activity"/>
    <property type="evidence" value="ECO:0007669"/>
    <property type="project" value="UniProtKB-KW"/>
</dbReference>
<evidence type="ECO:0000313" key="1">
    <source>
        <dbReference type="EMBL" id="RNF11028.1"/>
    </source>
</evidence>